<feature type="region of interest" description="Disordered" evidence="1">
    <location>
        <begin position="50"/>
        <end position="101"/>
    </location>
</feature>
<feature type="region of interest" description="Disordered" evidence="1">
    <location>
        <begin position="166"/>
        <end position="207"/>
    </location>
</feature>
<dbReference type="KEGG" id="som:SOMG_01014"/>
<dbReference type="GeneID" id="80874496"/>
<evidence type="ECO:0000313" key="3">
    <source>
        <dbReference type="Proteomes" id="UP001212411"/>
    </source>
</evidence>
<sequence length="250" mass="28489">MPISTKDPYVHQFVDSKFEQVFRSLPKSKLIKDASEVIKQKTIVTYEPEHALTPSTINQQNEESNLGSEKKAKNKRIYNNLEKQTKRPTLAKNNDDPMSPSKAINVKEEKNSSFDSIHTKEAFTTPIRNPFDISQHQFMGSTTNLGTKITDVQPQTSPLNDINIFDDSNEPMVTKDSRDSSTFSSSARECKTNSEEPQFDGDSVSDELPLKENFARDKFDKKTSKTELRKLQTFGKLFMKEGKRRESPTL</sequence>
<dbReference type="EMBL" id="CP115611">
    <property type="protein sequence ID" value="WBW72032.1"/>
    <property type="molecule type" value="Genomic_DNA"/>
</dbReference>
<accession>A0AAF0AUW8</accession>
<keyword evidence="3" id="KW-1185">Reference proteome</keyword>
<gene>
    <name evidence="2" type="ORF">SOMG_01014</name>
</gene>
<dbReference type="AlphaFoldDB" id="A0AAF0AUW8"/>
<protein>
    <submittedName>
        <fullName evidence="2">Uncharacterized protein</fullName>
    </submittedName>
</protein>
<name>A0AAF0AUW8_9SCHI</name>
<evidence type="ECO:0000256" key="1">
    <source>
        <dbReference type="SAM" id="MobiDB-lite"/>
    </source>
</evidence>
<dbReference type="RefSeq" id="XP_056036275.1">
    <property type="nucleotide sequence ID" value="XM_056179807.1"/>
</dbReference>
<organism evidence="2 3">
    <name type="scientific">Schizosaccharomyces osmophilus</name>
    <dbReference type="NCBI Taxonomy" id="2545709"/>
    <lineage>
        <taxon>Eukaryota</taxon>
        <taxon>Fungi</taxon>
        <taxon>Dikarya</taxon>
        <taxon>Ascomycota</taxon>
        <taxon>Taphrinomycotina</taxon>
        <taxon>Schizosaccharomycetes</taxon>
        <taxon>Schizosaccharomycetales</taxon>
        <taxon>Schizosaccharomycetaceae</taxon>
        <taxon>Schizosaccharomyces</taxon>
    </lineage>
</organism>
<feature type="compositionally biased region" description="Polar residues" evidence="1">
    <location>
        <begin position="53"/>
        <end position="67"/>
    </location>
</feature>
<reference evidence="2 3" key="1">
    <citation type="journal article" date="2023" name="G3 (Bethesda)">
        <title>A high-quality reference genome for the fission yeast Schizosaccharomyces osmophilus.</title>
        <authorList>
            <person name="Jia G.S."/>
            <person name="Zhang W.C."/>
            <person name="Liang Y."/>
            <person name="Liu X.H."/>
            <person name="Rhind N."/>
            <person name="Pidoux A."/>
            <person name="Brysch-Herzberg M."/>
            <person name="Du L.L."/>
        </authorList>
    </citation>
    <scope>NUCLEOTIDE SEQUENCE [LARGE SCALE GENOMIC DNA]</scope>
    <source>
        <strain evidence="2 3">CBS 15793</strain>
    </source>
</reference>
<evidence type="ECO:0000313" key="2">
    <source>
        <dbReference type="EMBL" id="WBW72032.1"/>
    </source>
</evidence>
<proteinExistence type="predicted"/>
<dbReference type="Proteomes" id="UP001212411">
    <property type="component" value="Chromosome 1"/>
</dbReference>